<keyword evidence="3" id="KW-0808">Transferase</keyword>
<name>A0ABX0DML5_9ACTN</name>
<proteinExistence type="inferred from homology"/>
<dbReference type="CDD" id="cd00610">
    <property type="entry name" value="OAT_like"/>
    <property type="match status" value="1"/>
</dbReference>
<keyword evidence="3" id="KW-0032">Aminotransferase</keyword>
<dbReference type="PANTHER" id="PTHR45688">
    <property type="match status" value="1"/>
</dbReference>
<organism evidence="3 4">
    <name type="scientific">Streptomyces ureilyticus</name>
    <dbReference type="NCBI Taxonomy" id="1775131"/>
    <lineage>
        <taxon>Bacteria</taxon>
        <taxon>Bacillati</taxon>
        <taxon>Actinomycetota</taxon>
        <taxon>Actinomycetes</taxon>
        <taxon>Kitasatosporales</taxon>
        <taxon>Streptomycetaceae</taxon>
        <taxon>Streptomyces</taxon>
    </lineage>
</organism>
<keyword evidence="2" id="KW-0663">Pyridoxal phosphate</keyword>
<dbReference type="PANTHER" id="PTHR45688:SF13">
    <property type="entry name" value="ALANINE--GLYOXYLATE AMINOTRANSFERASE 2-LIKE"/>
    <property type="match status" value="1"/>
</dbReference>
<gene>
    <name evidence="3" type="ORF">G6048_12860</name>
</gene>
<dbReference type="InterPro" id="IPR011009">
    <property type="entry name" value="Kinase-like_dom_sf"/>
</dbReference>
<dbReference type="SUPFAM" id="SSF56112">
    <property type="entry name" value="Protein kinase-like (PK-like)"/>
    <property type="match status" value="1"/>
</dbReference>
<comment type="similarity">
    <text evidence="1">Belongs to the class-III pyridoxal-phosphate-dependent aminotransferase family.</text>
</comment>
<accession>A0ABX0DML5</accession>
<comment type="caution">
    <text evidence="3">The sequence shown here is derived from an EMBL/GenBank/DDBJ whole genome shotgun (WGS) entry which is preliminary data.</text>
</comment>
<dbReference type="Gene3D" id="3.90.1150.10">
    <property type="entry name" value="Aspartate Aminotransferase, domain 1"/>
    <property type="match status" value="1"/>
</dbReference>
<dbReference type="NCBIfam" id="NF004800">
    <property type="entry name" value="PRK06149.1"/>
    <property type="match status" value="1"/>
</dbReference>
<dbReference type="SUPFAM" id="SSF53383">
    <property type="entry name" value="PLP-dependent transferases"/>
    <property type="match status" value="1"/>
</dbReference>
<dbReference type="RefSeq" id="WP_165339639.1">
    <property type="nucleotide sequence ID" value="NZ_JAAKZX010000031.1"/>
</dbReference>
<evidence type="ECO:0000256" key="1">
    <source>
        <dbReference type="ARBA" id="ARBA00008954"/>
    </source>
</evidence>
<evidence type="ECO:0000313" key="4">
    <source>
        <dbReference type="Proteomes" id="UP001518140"/>
    </source>
</evidence>
<dbReference type="InterPro" id="IPR015424">
    <property type="entry name" value="PyrdxlP-dep_Trfase"/>
</dbReference>
<dbReference type="GO" id="GO:0008483">
    <property type="term" value="F:transaminase activity"/>
    <property type="evidence" value="ECO:0007669"/>
    <property type="project" value="UniProtKB-KW"/>
</dbReference>
<reference evidence="3 4" key="1">
    <citation type="submission" date="2020-02" db="EMBL/GenBank/DDBJ databases">
        <title>Whole-genome analyses of novel actinobacteria.</title>
        <authorList>
            <person name="Sahin N."/>
            <person name="Tokatli A."/>
        </authorList>
    </citation>
    <scope>NUCLEOTIDE SEQUENCE [LARGE SCALE GENOMIC DNA]</scope>
    <source>
        <strain evidence="3 4">YC419</strain>
    </source>
</reference>
<dbReference type="Gene3D" id="3.40.640.10">
    <property type="entry name" value="Type I PLP-dependent aspartate aminotransferase-like (Major domain)"/>
    <property type="match status" value="1"/>
</dbReference>
<dbReference type="Proteomes" id="UP001518140">
    <property type="component" value="Unassembled WGS sequence"/>
</dbReference>
<dbReference type="Gene3D" id="3.90.1200.10">
    <property type="match status" value="1"/>
</dbReference>
<dbReference type="InterPro" id="IPR015422">
    <property type="entry name" value="PyrdxlP-dep_Trfase_small"/>
</dbReference>
<dbReference type="EMBL" id="JAAKZX010000031">
    <property type="protein sequence ID" value="NGO43023.1"/>
    <property type="molecule type" value="Genomic_DNA"/>
</dbReference>
<protein>
    <submittedName>
        <fullName evidence="3">Aminotransferase</fullName>
    </submittedName>
</protein>
<sequence>MLPDEHRTIDFFTEDALPAPRMAPGEAELIAAEHLGITARAQALGSQQDANFLLHADDGTPAAILKIANPAFGTVETDAQDAAADLIATARSELRIATVLRRPDGSPRRTTVDTEDAPAVARLLRYLPGGTLSGPRHLSAGSVAGMGTLVGKVSTALRDFRHPGLDRVLQWDPQHADRVVAKLAGHIDEPDRRTAVRAATAEAWAYVQKLAAALPSQAVHLDLTDDNLIRRPDSRPPMPDGVIDFGDVTTSWAVGELAVSLSSMLHHDGIEPHHVLPAVRAFHAVRPLSPEEAEAVWPLVVLRAAVLVASGRQQAAVDEDNVYARAALDREWRIFEQAIRLPLPVMIRLIRDATGMADMPARTDRTDRTARTARTAQAAQADAPVRPLLRDLVADDITLLDLSTDADSMDHGAWLDAGTEARLVASALADGAAAVATRYAHARLTRTPALSAVSTATVPTGIDLWLGRDAMVQAPADGKVLAAAPGHVELTYGAQVLTLSFPRAVQPLFTTGATVQAGEDITHLSSGASVHVALRDADGPAVPRLVRPEYAAGWLALTADPAPLLGLPAASDRTREKDLLDRRDAAFATVQEHYYANPPRIERGWRHHLLSTDGRSYLDIVNNVTPLGHAHPRVEQAVSRQLRRLNTNSRFHYASVVEFTERLAALLPDPLDTVFLVNSGSEAVDLGLRLAIGASGRQDVVALREAYHGWTYASDAVSTSLQDNPNALATRPSWVHAVDSPNSYRGRHRGPDAVRYAPEAVAVIDELAAAGRPAGAFIGETFYGNAGGVALPDGYLAQVYAAIRRHGGLAVADEVQVGYGRLGHWFWGFEQQQVVPDIVCVAKAMGNGHPLGAVITSKEVADRYRDQGYFFSSTGGSPVSSIVGLTVLDALRDEDLQGNAARVGGHLKSRLEALADRYGIIGAVHGSGLYLGVELVRDRAGLEPATEDTAELCDRMLDLGVIVQPTGDHLNILKIKPPLCVDTTAADFFADMLDLALTQLGHSR</sequence>
<dbReference type="InterPro" id="IPR005814">
    <property type="entry name" value="Aminotrans_3"/>
</dbReference>
<keyword evidence="4" id="KW-1185">Reference proteome</keyword>
<evidence type="ECO:0000313" key="3">
    <source>
        <dbReference type="EMBL" id="NGO43023.1"/>
    </source>
</evidence>
<dbReference type="Pfam" id="PF00202">
    <property type="entry name" value="Aminotran_3"/>
    <property type="match status" value="1"/>
</dbReference>
<evidence type="ECO:0000256" key="2">
    <source>
        <dbReference type="ARBA" id="ARBA00022898"/>
    </source>
</evidence>
<dbReference type="InterPro" id="IPR015421">
    <property type="entry name" value="PyrdxlP-dep_Trfase_major"/>
</dbReference>